<reference evidence="1 2" key="1">
    <citation type="journal article" date="2018" name="Sci. Adv.">
        <title>Multi-heme cytochromes provide a pathway for survival in energy-limited environments.</title>
        <authorList>
            <person name="Deng X."/>
            <person name="Dohmae N."/>
            <person name="Nealson K.H."/>
            <person name="Hashimoto K."/>
            <person name="Okamoto A."/>
        </authorList>
    </citation>
    <scope>NUCLEOTIDE SEQUENCE [LARGE SCALE GENOMIC DNA]</scope>
    <source>
        <strain evidence="1 2">IS5</strain>
    </source>
</reference>
<dbReference type="KEGG" id="dfl:DFE_0991"/>
<name>A0A2Z6AWT7_9BACT</name>
<keyword evidence="2" id="KW-1185">Reference proteome</keyword>
<evidence type="ECO:0000313" key="2">
    <source>
        <dbReference type="Proteomes" id="UP000269883"/>
    </source>
</evidence>
<gene>
    <name evidence="1" type="ORF">DFE_0991</name>
</gene>
<organism evidence="1 2">
    <name type="scientific">Desulfovibrio ferrophilus</name>
    <dbReference type="NCBI Taxonomy" id="241368"/>
    <lineage>
        <taxon>Bacteria</taxon>
        <taxon>Pseudomonadati</taxon>
        <taxon>Thermodesulfobacteriota</taxon>
        <taxon>Desulfovibrionia</taxon>
        <taxon>Desulfovibrionales</taxon>
        <taxon>Desulfovibrionaceae</taxon>
        <taxon>Desulfovibrio</taxon>
    </lineage>
</organism>
<dbReference type="AlphaFoldDB" id="A0A2Z6AWT7"/>
<dbReference type="EMBL" id="AP017378">
    <property type="protein sequence ID" value="BBD07717.1"/>
    <property type="molecule type" value="Genomic_DNA"/>
</dbReference>
<proteinExistence type="predicted"/>
<protein>
    <submittedName>
        <fullName evidence="1">Uncharacterized protein</fullName>
    </submittedName>
</protein>
<dbReference type="RefSeq" id="WP_197723453.1">
    <property type="nucleotide sequence ID" value="NZ_AP017378.1"/>
</dbReference>
<dbReference type="Proteomes" id="UP000269883">
    <property type="component" value="Chromosome"/>
</dbReference>
<dbReference type="SUPFAM" id="SSF52540">
    <property type="entry name" value="P-loop containing nucleoside triphosphate hydrolases"/>
    <property type="match status" value="1"/>
</dbReference>
<dbReference type="Gene3D" id="3.40.50.300">
    <property type="entry name" value="P-loop containing nucleotide triphosphate hydrolases"/>
    <property type="match status" value="1"/>
</dbReference>
<evidence type="ECO:0000313" key="1">
    <source>
        <dbReference type="EMBL" id="BBD07717.1"/>
    </source>
</evidence>
<accession>A0A2Z6AWT7</accession>
<dbReference type="InterPro" id="IPR027417">
    <property type="entry name" value="P-loop_NTPase"/>
</dbReference>
<sequence>MSSYYLRTESIKYDEILSFSVTNDSDKSIIAALNSPEPCLIEGSRGTGKSFLMRVAELELEMTKSPVLAVFVSFNISSLISTKDPLQFYHWMLAKTLKTLINKLRKKGLLISPHSANLLSNDESDEGQNVENDLKSIVKAYEASYKGKQSVKTDTLPDIEDVKEAIELICLDNSLERMFFFFDEAAHVFRPEQQRQFFSLYKDLRSPYITCNAAIYPGVTYFGDSFEPTHDCIFKKLERNIKDAEYLNYFKEIVFKQADDNTKTTIENQKELFNTLALCCGGNPRMLLKTLQDLPKFNTLSINQLIKDFYRGSIWTEHTELGEKYKGHKVLIDWGRDFLERTVIPAIESYNESRKTKGVEESSIYFWIHKDSPESVKEALRLLTYTGVIRKIDSSIRATRSELGARYEVKYGCIIALKSSPMNMSMPFFNSLSIKKFPEFGKNHSAYIDIKNASGIDLDDDQYKKALLNMLKKPIGVLQLLTEWQKMKLISAGINTIEELHNKTEESLIKEIYLVGPVRARIMKNAATAELLEYLSG</sequence>